<evidence type="ECO:0000313" key="4">
    <source>
        <dbReference type="Proteomes" id="UP000030993"/>
    </source>
</evidence>
<keyword evidence="4" id="KW-1185">Reference proteome</keyword>
<feature type="compositionally biased region" description="Acidic residues" evidence="1">
    <location>
        <begin position="91"/>
        <end position="113"/>
    </location>
</feature>
<name>A0A0B2JX94_9FIRM</name>
<dbReference type="AlphaFoldDB" id="A0A0B2JX94"/>
<organism evidence="3 4">
    <name type="scientific">Anaerovibrio lipolyticus</name>
    <dbReference type="NCBI Taxonomy" id="82374"/>
    <lineage>
        <taxon>Bacteria</taxon>
        <taxon>Bacillati</taxon>
        <taxon>Bacillota</taxon>
        <taxon>Negativicutes</taxon>
        <taxon>Selenomonadales</taxon>
        <taxon>Selenomonadaceae</taxon>
        <taxon>Anaerovibrio</taxon>
    </lineage>
</organism>
<comment type="caution">
    <text evidence="3">The sequence shown here is derived from an EMBL/GenBank/DDBJ whole genome shotgun (WGS) entry which is preliminary data.</text>
</comment>
<dbReference type="eggNOG" id="ENOG50339UT">
    <property type="taxonomic scope" value="Bacteria"/>
</dbReference>
<feature type="transmembrane region" description="Helical" evidence="2">
    <location>
        <begin position="34"/>
        <end position="57"/>
    </location>
</feature>
<protein>
    <submittedName>
        <fullName evidence="3">Uncharacterized protein</fullName>
    </submittedName>
</protein>
<sequence>MIDVFKLGAASVCGAIAALTAIVAGLLSDARLQIILGRAFCSFIVSGLVVYIAIFLFDRLGYASIIHEFEENWKNGEKEEEQAVGDKQETEENSEDSGEAGEETPQEESDSSEEGGFTPLQADELRHVATDQEE</sequence>
<proteinExistence type="predicted"/>
<dbReference type="EMBL" id="JSCE01000122">
    <property type="protein sequence ID" value="KHM52219.1"/>
    <property type="molecule type" value="Genomic_DNA"/>
</dbReference>
<evidence type="ECO:0000313" key="3">
    <source>
        <dbReference type="EMBL" id="KHM52219.1"/>
    </source>
</evidence>
<evidence type="ECO:0000256" key="1">
    <source>
        <dbReference type="SAM" id="MobiDB-lite"/>
    </source>
</evidence>
<dbReference type="Proteomes" id="UP000030993">
    <property type="component" value="Unassembled WGS sequence"/>
</dbReference>
<feature type="compositionally biased region" description="Basic and acidic residues" evidence="1">
    <location>
        <begin position="123"/>
        <end position="134"/>
    </location>
</feature>
<accession>A0A0B2JX94</accession>
<reference evidence="3 4" key="1">
    <citation type="journal article" date="2013" name="PLoS ONE">
        <title>Identification and characterization of three novel lipases belonging to families II and V from Anaerovibrio lipolyticus 5ST.</title>
        <authorList>
            <person name="Prive F."/>
            <person name="Kaderbhai N.N."/>
            <person name="Girdwood S."/>
            <person name="Worgan H.J."/>
            <person name="Pinloche E."/>
            <person name="Scollan N.D."/>
            <person name="Huws S.A."/>
            <person name="Newbold C.J."/>
        </authorList>
    </citation>
    <scope>NUCLEOTIDE SEQUENCE [LARGE SCALE GENOMIC DNA]</scope>
    <source>
        <strain evidence="3 4">5S</strain>
    </source>
</reference>
<evidence type="ECO:0000256" key="2">
    <source>
        <dbReference type="SAM" id="Phobius"/>
    </source>
</evidence>
<keyword evidence="2" id="KW-0472">Membrane</keyword>
<feature type="transmembrane region" description="Helical" evidence="2">
    <location>
        <begin position="7"/>
        <end position="28"/>
    </location>
</feature>
<keyword evidence="2" id="KW-0812">Transmembrane</keyword>
<dbReference type="STRING" id="82374.NZ47_06010"/>
<feature type="region of interest" description="Disordered" evidence="1">
    <location>
        <begin position="74"/>
        <end position="134"/>
    </location>
</feature>
<gene>
    <name evidence="3" type="ORF">NZ47_06010</name>
</gene>
<keyword evidence="2" id="KW-1133">Transmembrane helix</keyword>